<feature type="compositionally biased region" description="Polar residues" evidence="1">
    <location>
        <begin position="96"/>
        <end position="110"/>
    </location>
</feature>
<comment type="caution">
    <text evidence="2">The sequence shown here is derived from an EMBL/GenBank/DDBJ whole genome shotgun (WGS) entry which is preliminary data.</text>
</comment>
<feature type="region of interest" description="Disordered" evidence="1">
    <location>
        <begin position="1"/>
        <end position="211"/>
    </location>
</feature>
<feature type="compositionally biased region" description="Pro residues" evidence="1">
    <location>
        <begin position="160"/>
        <end position="171"/>
    </location>
</feature>
<feature type="compositionally biased region" description="Low complexity" evidence="1">
    <location>
        <begin position="62"/>
        <end position="95"/>
    </location>
</feature>
<keyword evidence="3" id="KW-1185">Reference proteome</keyword>
<feature type="compositionally biased region" description="Polar residues" evidence="1">
    <location>
        <begin position="118"/>
        <end position="130"/>
    </location>
</feature>
<evidence type="ECO:0000313" key="2">
    <source>
        <dbReference type="EMBL" id="TID15341.1"/>
    </source>
</evidence>
<feature type="region of interest" description="Disordered" evidence="1">
    <location>
        <begin position="300"/>
        <end position="614"/>
    </location>
</feature>
<dbReference type="STRING" id="86259.A0A4Z1NKV0"/>
<feature type="compositionally biased region" description="Basic and acidic residues" evidence="1">
    <location>
        <begin position="499"/>
        <end position="512"/>
    </location>
</feature>
<feature type="compositionally biased region" description="Polar residues" evidence="1">
    <location>
        <begin position="773"/>
        <end position="805"/>
    </location>
</feature>
<feature type="region of interest" description="Disordered" evidence="1">
    <location>
        <begin position="876"/>
        <end position="907"/>
    </location>
</feature>
<name>A0A4Z1NKV0_9PEZI</name>
<gene>
    <name evidence="2" type="ORF">E6O75_ATG08594</name>
</gene>
<evidence type="ECO:0000256" key="1">
    <source>
        <dbReference type="SAM" id="MobiDB-lite"/>
    </source>
</evidence>
<feature type="compositionally biased region" description="Low complexity" evidence="1">
    <location>
        <begin position="21"/>
        <end position="39"/>
    </location>
</feature>
<dbReference type="Proteomes" id="UP000298493">
    <property type="component" value="Unassembled WGS sequence"/>
</dbReference>
<feature type="compositionally biased region" description="Polar residues" evidence="1">
    <location>
        <begin position="518"/>
        <end position="530"/>
    </location>
</feature>
<feature type="compositionally biased region" description="Low complexity" evidence="1">
    <location>
        <begin position="537"/>
        <end position="547"/>
    </location>
</feature>
<feature type="compositionally biased region" description="Polar residues" evidence="1">
    <location>
        <begin position="50"/>
        <end position="61"/>
    </location>
</feature>
<feature type="compositionally biased region" description="Polar residues" evidence="1">
    <location>
        <begin position="404"/>
        <end position="415"/>
    </location>
</feature>
<protein>
    <submittedName>
        <fullName evidence="2">Uncharacterized protein</fullName>
    </submittedName>
</protein>
<accession>A0A4Z1NKV0</accession>
<feature type="compositionally biased region" description="Low complexity" evidence="1">
    <location>
        <begin position="466"/>
        <end position="485"/>
    </location>
</feature>
<feature type="compositionally biased region" description="Polar residues" evidence="1">
    <location>
        <begin position="876"/>
        <end position="890"/>
    </location>
</feature>
<evidence type="ECO:0000313" key="3">
    <source>
        <dbReference type="Proteomes" id="UP000298493"/>
    </source>
</evidence>
<reference evidence="2 3" key="1">
    <citation type="submission" date="2019-04" db="EMBL/GenBank/DDBJ databases">
        <title>High contiguity whole genome sequence and gene annotation resource for two Venturia nashicola isolates.</title>
        <authorList>
            <person name="Prokchorchik M."/>
            <person name="Won K."/>
            <person name="Lee Y."/>
            <person name="Choi E.D."/>
            <person name="Segonzac C."/>
            <person name="Sohn K.H."/>
        </authorList>
    </citation>
    <scope>NUCLEOTIDE SEQUENCE [LARGE SCALE GENOMIC DNA]</scope>
    <source>
        <strain evidence="2 3">PRI2</strain>
    </source>
</reference>
<feature type="compositionally biased region" description="Polar residues" evidence="1">
    <location>
        <begin position="815"/>
        <end position="830"/>
    </location>
</feature>
<proteinExistence type="predicted"/>
<feature type="region of interest" description="Disordered" evidence="1">
    <location>
        <begin position="228"/>
        <end position="278"/>
    </location>
</feature>
<feature type="compositionally biased region" description="Pro residues" evidence="1">
    <location>
        <begin position="9"/>
        <end position="20"/>
    </location>
</feature>
<feature type="region of interest" description="Disordered" evidence="1">
    <location>
        <begin position="740"/>
        <end position="863"/>
    </location>
</feature>
<sequence length="1373" mass="150395">MNPSLGIGFPPPPGPPPPQQQYPTTAPSPGSGSAHSPSFPHRRGLPPPIHTNNSFVQGQQQAAAASSYTYTPTASTNSPYAAPSYSPSAFSVAAPQQQQNTESPRQQLRSPSAGMEYNPQQWSSQPTGIQFRTRGIGGSSGLTIPTGRGVALDDAGRPLESPPPPYSPPPNQSIAQNLATSTPIRGSPSLSSPPIQTPPILQTSNLSSPPLNLAAEYASPASAITVISPFTQRTRNEPPPTFAPPPGVASSSRDRSASRGRFTLSSLTNRGKSTERSNAAKAIDTLHQNTRDALAFAPTTWVGRNPPQPEPLQFSAAPNRANRNTMFFPPAPPPLAPPSAQRSASAGVIGHRQPIGQPMQSNWTPGMPLPPPPPMPPAGSSRSASVASMSRSSEEVPTLRPIQPSENNIVPTISAPTRRPPHRGTQLGPVPPTPAGWTEFPKSPLPPQMRHDSAPDALPTQRTGESSTSIQRSELSLSSSSGLSSAPGRDPNVKPIRVRRSESRAARDRSVDTYRAGESSSSSAFVQSPDSIEAKPANLNLLAGNNGSMSRQTAVRRAKASPIESRKSMKSPMRNEDMSTPPFSPLSERKSSRSTTIPPKALPTPPPNASCSHDLLPISTSLSVKASQDRPVSHILHMANVDDDLSKSPPLIPQSTPRSASMDSILRPDAVEAFKNSAIQRHRSFIEQESRISSDSERLQLFAQYMVAESRIRRELYAAAFSAIDSTDLLDMTRDLWRPMQPSPTALTGSRSGAATGSSIASSLPRAMRTDSIDSFASTGSPVSVQTNLTPQTEPESPASATSSIGGRDNRWNRHQPQLSPILSMAQSTVADELESRGRSASRWWESDSGSNGHGHRVERSRRESKYMGLHRDALTNLQWQDEPSPSARSMHTPRCDASGQLSSGYPPEKTGWHEENKLGSASSFQTPTYFQGSVPPTPDPHKLDVSRLVTLPPPYPRHYPAMHNSHPDLATIRTTLEALKDFREIDETKERFNSRMLQRRERLAKEAASRRSQMRQNIQEQLELGQMTYATAAQAEQDFNTAEADRAQQAMKQEYDTFQPEVMRPAHALFSERITKSTACIAQIRSGLNSSAHDPSPNQPQEEGDEQPEILEKLNLLKWLYEARESLHKRLFELEGEGNDRYKEVILTPMRHSPSTEAEAKMRDAETFFAQDARERKVMFEKDVAKRAEEFAAVITKNITRGVENQLSAFWDIAPGLKTVVQKIPYSLPALAEFEVQIPNREMEENPVYEQYPLQYVFSLLTHAEKSAYQFIESQVNQFCLLHEAQTGVMVAGIRLLETQRIGEGEEEWVVKEEMGECRRIEEGRLSEELKEKVDTVESQWREGLGGSIATAKERIQDFLMEVGGWDEGLLE</sequence>
<feature type="compositionally biased region" description="Low complexity" evidence="1">
    <location>
        <begin position="745"/>
        <end position="763"/>
    </location>
</feature>
<feature type="compositionally biased region" description="Pro residues" evidence="1">
    <location>
        <begin position="367"/>
        <end position="377"/>
    </location>
</feature>
<dbReference type="EMBL" id="SNSC02000021">
    <property type="protein sequence ID" value="TID15341.1"/>
    <property type="molecule type" value="Genomic_DNA"/>
</dbReference>
<organism evidence="2 3">
    <name type="scientific">Venturia nashicola</name>
    <dbReference type="NCBI Taxonomy" id="86259"/>
    <lineage>
        <taxon>Eukaryota</taxon>
        <taxon>Fungi</taxon>
        <taxon>Dikarya</taxon>
        <taxon>Ascomycota</taxon>
        <taxon>Pezizomycotina</taxon>
        <taxon>Dothideomycetes</taxon>
        <taxon>Pleosporomycetidae</taxon>
        <taxon>Venturiales</taxon>
        <taxon>Venturiaceae</taxon>
        <taxon>Venturia</taxon>
    </lineage>
</organism>
<dbReference type="OrthoDB" id="5367052at2759"/>
<feature type="compositionally biased region" description="Polar residues" evidence="1">
    <location>
        <begin position="172"/>
        <end position="210"/>
    </location>
</feature>
<feature type="compositionally biased region" description="Pro residues" evidence="1">
    <location>
        <begin position="237"/>
        <end position="247"/>
    </location>
</feature>
<feature type="compositionally biased region" description="Low complexity" evidence="1">
    <location>
        <begin position="380"/>
        <end position="391"/>
    </location>
</feature>